<keyword evidence="2" id="KW-0489">Methyltransferase</keyword>
<dbReference type="GO" id="GO:0032259">
    <property type="term" value="P:methylation"/>
    <property type="evidence" value="ECO:0007669"/>
    <property type="project" value="UniProtKB-KW"/>
</dbReference>
<dbReference type="PANTHER" id="PTHR43464">
    <property type="entry name" value="METHYLTRANSFERASE"/>
    <property type="match status" value="1"/>
</dbReference>
<dbReference type="Gene3D" id="3.40.50.150">
    <property type="entry name" value="Vaccinia Virus protein VP39"/>
    <property type="match status" value="1"/>
</dbReference>
<evidence type="ECO:0000259" key="1">
    <source>
        <dbReference type="Pfam" id="PF08242"/>
    </source>
</evidence>
<sequence length="291" mass="30316">MGRVAAHTHDDINWSERLSALRRADELDAAATAVAAERLVAELPPRPVVVDAGCGAGGMSKALAAALAARRGGTLILVDAVPELLAAAAEVSAPAAAGLVEIEQHQADAAGGLPFLPPVDLIWAAGMVHHLPDQQAAVTAFAKALKPGGVLALGEGGLDIRCLPYDLGIGEPGLEGRLNTAREAWFLDLRTTMPGAVRMPYGWGGALAEAGLTGVGSFSYLLDHPAPLSELARDYVLERLDWFVKVCGDRIAEADQAAVRALLDPAAPEYAGNRADLFVLGARTVHHGRSR</sequence>
<evidence type="ECO:0000313" key="2">
    <source>
        <dbReference type="EMBL" id="GAA1993319.1"/>
    </source>
</evidence>
<comment type="caution">
    <text evidence="2">The sequence shown here is derived from an EMBL/GenBank/DDBJ whole genome shotgun (WGS) entry which is preliminary data.</text>
</comment>
<dbReference type="SUPFAM" id="SSF53335">
    <property type="entry name" value="S-adenosyl-L-methionine-dependent methyltransferases"/>
    <property type="match status" value="1"/>
</dbReference>
<reference evidence="2 3" key="1">
    <citation type="journal article" date="2019" name="Int. J. Syst. Evol. Microbiol.">
        <title>The Global Catalogue of Microorganisms (GCM) 10K type strain sequencing project: providing services to taxonomists for standard genome sequencing and annotation.</title>
        <authorList>
            <consortium name="The Broad Institute Genomics Platform"/>
            <consortium name="The Broad Institute Genome Sequencing Center for Infectious Disease"/>
            <person name="Wu L."/>
            <person name="Ma J."/>
        </authorList>
    </citation>
    <scope>NUCLEOTIDE SEQUENCE [LARGE SCALE GENOMIC DNA]</scope>
    <source>
        <strain evidence="2 3">JCM 14545</strain>
    </source>
</reference>
<feature type="domain" description="Methyltransferase type 12" evidence="1">
    <location>
        <begin position="50"/>
        <end position="151"/>
    </location>
</feature>
<gene>
    <name evidence="2" type="ORF">GCM10009754_85680</name>
</gene>
<dbReference type="EMBL" id="BAAANN010000071">
    <property type="protein sequence ID" value="GAA1993319.1"/>
    <property type="molecule type" value="Genomic_DNA"/>
</dbReference>
<evidence type="ECO:0000313" key="3">
    <source>
        <dbReference type="Proteomes" id="UP001501116"/>
    </source>
</evidence>
<dbReference type="InterPro" id="IPR029063">
    <property type="entry name" value="SAM-dependent_MTases_sf"/>
</dbReference>
<accession>A0ABN2SVI2</accession>
<dbReference type="GO" id="GO:0008168">
    <property type="term" value="F:methyltransferase activity"/>
    <property type="evidence" value="ECO:0007669"/>
    <property type="project" value="UniProtKB-KW"/>
</dbReference>
<keyword evidence="3" id="KW-1185">Reference proteome</keyword>
<dbReference type="Pfam" id="PF08242">
    <property type="entry name" value="Methyltransf_12"/>
    <property type="match status" value="1"/>
</dbReference>
<proteinExistence type="predicted"/>
<dbReference type="RefSeq" id="WP_344431859.1">
    <property type="nucleotide sequence ID" value="NZ_BAAANN010000071.1"/>
</dbReference>
<dbReference type="CDD" id="cd02440">
    <property type="entry name" value="AdoMet_MTases"/>
    <property type="match status" value="1"/>
</dbReference>
<name>A0ABN2SVI2_9PSEU</name>
<dbReference type="InterPro" id="IPR013217">
    <property type="entry name" value="Methyltransf_12"/>
</dbReference>
<protein>
    <submittedName>
        <fullName evidence="2">Methyltransferase domain-containing protein</fullName>
    </submittedName>
</protein>
<keyword evidence="2" id="KW-0808">Transferase</keyword>
<organism evidence="2 3">
    <name type="scientific">Amycolatopsis minnesotensis</name>
    <dbReference type="NCBI Taxonomy" id="337894"/>
    <lineage>
        <taxon>Bacteria</taxon>
        <taxon>Bacillati</taxon>
        <taxon>Actinomycetota</taxon>
        <taxon>Actinomycetes</taxon>
        <taxon>Pseudonocardiales</taxon>
        <taxon>Pseudonocardiaceae</taxon>
        <taxon>Amycolatopsis</taxon>
    </lineage>
</organism>
<dbReference type="Proteomes" id="UP001501116">
    <property type="component" value="Unassembled WGS sequence"/>
</dbReference>